<dbReference type="Proteomes" id="UP000885779">
    <property type="component" value="Unassembled WGS sequence"/>
</dbReference>
<feature type="transmembrane region" description="Helical" evidence="5">
    <location>
        <begin position="325"/>
        <end position="348"/>
    </location>
</feature>
<sequence>MKNLFRIARWEFVTRFRSRSFMFNTIVSPLLFTTVIMLPLLFFEHQPEQSTKLVGIIDLSGENIARDLQKELNRYYRLNNTSPEYMVLNVSVNNSEPYQEKLGEFREIQARRDSINQLYNQIKQQRTRYYQNTKLPNRTYLLQSSYKKLQQVREEKELVDIELSRFRTALDSVYKFEAQKMADSLIVSGVLNSYLIFDTDFKETGIIHYNSNNPGDFLDTARLEKILQAIIIKKRILGDNVERSKAAHWLRPIKLKKFRVQGGVQREWDFYIQFYGPLIGVFLLFMAIFTASGYIFSSVLMEKNNRVIEVLLSYATSQQLMGGKILGLGLLGLVQIFIWIVITLALAGANIIPVQKIDYLTINNALYFMLYFSLGFLFYGAIFITVGSVSANEYDAQQINQLLRTVAIFPALLSLMVLTEPNSLLIRILSYIPFLTPSFMIMRIPLSTTPITEDIYITTLIMFASIAVLMYLSGRIFRVATLMQGKKPTWSEIMRWVRAG</sequence>
<dbReference type="PANTHER" id="PTHR43471:SF3">
    <property type="entry name" value="ABC TRANSPORTER PERMEASE PROTEIN NATB"/>
    <property type="match status" value="1"/>
</dbReference>
<feature type="transmembrane region" description="Helical" evidence="5">
    <location>
        <begin position="368"/>
        <end position="389"/>
    </location>
</feature>
<proteinExistence type="predicted"/>
<keyword evidence="3 5" id="KW-1133">Transmembrane helix</keyword>
<dbReference type="GO" id="GO:0016020">
    <property type="term" value="C:membrane"/>
    <property type="evidence" value="ECO:0007669"/>
    <property type="project" value="UniProtKB-SubCell"/>
</dbReference>
<evidence type="ECO:0000256" key="3">
    <source>
        <dbReference type="ARBA" id="ARBA00022989"/>
    </source>
</evidence>
<keyword evidence="2 5" id="KW-0812">Transmembrane</keyword>
<comment type="caution">
    <text evidence="7">The sequence shown here is derived from an EMBL/GenBank/DDBJ whole genome shotgun (WGS) entry which is preliminary data.</text>
</comment>
<name>A0A7V4WVS2_CALAY</name>
<dbReference type="Pfam" id="PF12698">
    <property type="entry name" value="ABC2_membrane_3"/>
    <property type="match status" value="1"/>
</dbReference>
<feature type="domain" description="ABC-2 type transporter transmembrane" evidence="6">
    <location>
        <begin position="19"/>
        <end position="473"/>
    </location>
</feature>
<evidence type="ECO:0000256" key="4">
    <source>
        <dbReference type="ARBA" id="ARBA00023136"/>
    </source>
</evidence>
<dbReference type="GO" id="GO:0140359">
    <property type="term" value="F:ABC-type transporter activity"/>
    <property type="evidence" value="ECO:0007669"/>
    <property type="project" value="InterPro"/>
</dbReference>
<evidence type="ECO:0000259" key="6">
    <source>
        <dbReference type="Pfam" id="PF12698"/>
    </source>
</evidence>
<dbReference type="AlphaFoldDB" id="A0A7V4WVS2"/>
<dbReference type="InterPro" id="IPR013525">
    <property type="entry name" value="ABC2_TM"/>
</dbReference>
<dbReference type="EMBL" id="DRQG01000100">
    <property type="protein sequence ID" value="HGY56163.1"/>
    <property type="molecule type" value="Genomic_DNA"/>
</dbReference>
<protein>
    <submittedName>
        <fullName evidence="7">ABC transporter permease</fullName>
    </submittedName>
</protein>
<feature type="transmembrane region" description="Helical" evidence="5">
    <location>
        <begin position="21"/>
        <end position="43"/>
    </location>
</feature>
<dbReference type="PANTHER" id="PTHR43471">
    <property type="entry name" value="ABC TRANSPORTER PERMEASE"/>
    <property type="match status" value="1"/>
</dbReference>
<evidence type="ECO:0000256" key="1">
    <source>
        <dbReference type="ARBA" id="ARBA00004141"/>
    </source>
</evidence>
<feature type="transmembrane region" description="Helical" evidence="5">
    <location>
        <begin position="454"/>
        <end position="473"/>
    </location>
</feature>
<feature type="transmembrane region" description="Helical" evidence="5">
    <location>
        <begin position="274"/>
        <end position="296"/>
    </location>
</feature>
<evidence type="ECO:0000313" key="7">
    <source>
        <dbReference type="EMBL" id="HGY56163.1"/>
    </source>
</evidence>
<accession>A0A7V4WVS2</accession>
<evidence type="ECO:0000256" key="2">
    <source>
        <dbReference type="ARBA" id="ARBA00022692"/>
    </source>
</evidence>
<evidence type="ECO:0000256" key="5">
    <source>
        <dbReference type="SAM" id="Phobius"/>
    </source>
</evidence>
<gene>
    <name evidence="7" type="ORF">ENK44_10700</name>
</gene>
<organism evidence="7">
    <name type="scientific">Caldithrix abyssi</name>
    <dbReference type="NCBI Taxonomy" id="187145"/>
    <lineage>
        <taxon>Bacteria</taxon>
        <taxon>Pseudomonadati</taxon>
        <taxon>Calditrichota</taxon>
        <taxon>Calditrichia</taxon>
        <taxon>Calditrichales</taxon>
        <taxon>Calditrichaceae</taxon>
        <taxon>Caldithrix</taxon>
    </lineage>
</organism>
<comment type="subcellular location">
    <subcellularLocation>
        <location evidence="1">Membrane</location>
        <topology evidence="1">Multi-pass membrane protein</topology>
    </subcellularLocation>
</comment>
<keyword evidence="4 5" id="KW-0472">Membrane</keyword>
<feature type="transmembrane region" description="Helical" evidence="5">
    <location>
        <begin position="401"/>
        <end position="418"/>
    </location>
</feature>
<reference evidence="7" key="1">
    <citation type="journal article" date="2020" name="mSystems">
        <title>Genome- and Community-Level Interaction Insights into Carbon Utilization and Element Cycling Functions of Hydrothermarchaeota in Hydrothermal Sediment.</title>
        <authorList>
            <person name="Zhou Z."/>
            <person name="Liu Y."/>
            <person name="Xu W."/>
            <person name="Pan J."/>
            <person name="Luo Z.H."/>
            <person name="Li M."/>
        </authorList>
    </citation>
    <scope>NUCLEOTIDE SEQUENCE [LARGE SCALE GENOMIC DNA]</scope>
    <source>
        <strain evidence="7">HyVt-577</strain>
    </source>
</reference>